<evidence type="ECO:0000259" key="2">
    <source>
        <dbReference type="Pfam" id="PF01261"/>
    </source>
</evidence>
<evidence type="ECO:0000313" key="4">
    <source>
        <dbReference type="Proteomes" id="UP000033740"/>
    </source>
</evidence>
<feature type="domain" description="Xylose isomerase-like TIM barrel" evidence="2">
    <location>
        <begin position="20"/>
        <end position="254"/>
    </location>
</feature>
<dbReference type="PATRIC" id="fig|582680.6.peg.548"/>
<evidence type="ECO:0000256" key="1">
    <source>
        <dbReference type="ARBA" id="ARBA00023277"/>
    </source>
</evidence>
<dbReference type="SUPFAM" id="SSF51658">
    <property type="entry name" value="Xylose isomerase-like"/>
    <property type="match status" value="1"/>
</dbReference>
<proteinExistence type="predicted"/>
<evidence type="ECO:0000313" key="3">
    <source>
        <dbReference type="EMBL" id="KJL35150.1"/>
    </source>
</evidence>
<dbReference type="Gene3D" id="3.20.20.150">
    <property type="entry name" value="Divalent-metal-dependent TIM barrel enzymes"/>
    <property type="match status" value="1"/>
</dbReference>
<comment type="caution">
    <text evidence="3">The sequence shown here is derived from an EMBL/GenBank/DDBJ whole genome shotgun (WGS) entry which is preliminary data.</text>
</comment>
<dbReference type="InterPro" id="IPR036237">
    <property type="entry name" value="Xyl_isomerase-like_sf"/>
</dbReference>
<accession>A0A0F0LS93</accession>
<dbReference type="EMBL" id="JYIX01000024">
    <property type="protein sequence ID" value="KJL35150.1"/>
    <property type="molecule type" value="Genomic_DNA"/>
</dbReference>
<dbReference type="InterPro" id="IPR013022">
    <property type="entry name" value="Xyl_isomerase-like_TIM-brl"/>
</dbReference>
<dbReference type="InterPro" id="IPR050312">
    <property type="entry name" value="IolE/XylAMocC-like"/>
</dbReference>
<keyword evidence="3" id="KW-0456">Lyase</keyword>
<dbReference type="EC" id="4.2.1.44" evidence="3"/>
<dbReference type="GO" id="GO:0050114">
    <property type="term" value="F:myo-inosose-2 dehydratase activity"/>
    <property type="evidence" value="ECO:0007669"/>
    <property type="project" value="UniProtKB-EC"/>
</dbReference>
<protein>
    <submittedName>
        <fullName evidence="3">Inosose dehydratase</fullName>
        <ecNumber evidence="3">4.2.1.44</ecNumber>
    </submittedName>
</protein>
<keyword evidence="1" id="KW-0119">Carbohydrate metabolism</keyword>
<dbReference type="STRING" id="582680.RS86_00533"/>
<name>A0A0F0LS93_9MICO</name>
<gene>
    <name evidence="3" type="primary">iolE_1</name>
    <name evidence="3" type="ORF">RS86_00533</name>
</gene>
<reference evidence="3 4" key="1">
    <citation type="submission" date="2015-02" db="EMBL/GenBank/DDBJ databases">
        <title>Draft genome sequences of ten Microbacterium spp. with emphasis on heavy metal contaminated environments.</title>
        <authorList>
            <person name="Corretto E."/>
        </authorList>
    </citation>
    <scope>NUCLEOTIDE SEQUENCE [LARGE SCALE GENOMIC DNA]</scope>
    <source>
        <strain evidence="3 4">ARN176</strain>
    </source>
</reference>
<dbReference type="RefSeq" id="WP_045270670.1">
    <property type="nucleotide sequence ID" value="NZ_JYIX01000024.1"/>
</dbReference>
<dbReference type="AlphaFoldDB" id="A0A0F0LS93"/>
<organism evidence="3 4">
    <name type="scientific">Microbacterium azadirachtae</name>
    <dbReference type="NCBI Taxonomy" id="582680"/>
    <lineage>
        <taxon>Bacteria</taxon>
        <taxon>Bacillati</taxon>
        <taxon>Actinomycetota</taxon>
        <taxon>Actinomycetes</taxon>
        <taxon>Micrococcales</taxon>
        <taxon>Microbacteriaceae</taxon>
        <taxon>Microbacterium</taxon>
    </lineage>
</organism>
<dbReference type="PANTHER" id="PTHR12110">
    <property type="entry name" value="HYDROXYPYRUVATE ISOMERASE"/>
    <property type="match status" value="1"/>
</dbReference>
<dbReference type="Pfam" id="PF01261">
    <property type="entry name" value="AP_endonuc_2"/>
    <property type="match status" value="1"/>
</dbReference>
<keyword evidence="4" id="KW-1185">Reference proteome</keyword>
<dbReference type="Proteomes" id="UP000033740">
    <property type="component" value="Unassembled WGS sequence"/>
</dbReference>
<sequence>MIPLAYGTYGLRDLSPWDAIDAIAAAGYDGVELTLAEGYRNAAPRLSSDESSKIRERLDATGVDLVGVLAKLHVLGAEGALATAARDDLLEIIGSGLSLSPRNPLIVTFTMGGRSAEWPAGRAELADALGALGATAASEGVLLAVEAHVGGLIDRPERVHWLIDQVGLESVRINFDISHFTLPGLQYDTNELIEELAPLAVHAHVKDSVPTAAGFQFVLPGDGLFDYPQYFAGMMAAGWNRPVTVEVSAMVFGQPDYEPVRAIESSYRALSRARSIAQQNFISKNGATR</sequence>